<dbReference type="EMBL" id="JANBVO010000003">
    <property type="protein sequence ID" value="KAJ9155242.1"/>
    <property type="molecule type" value="Genomic_DNA"/>
</dbReference>
<name>A0AA38RY64_9PEZI</name>
<keyword evidence="1" id="KW-0812">Transmembrane</keyword>
<evidence type="ECO:0000313" key="2">
    <source>
        <dbReference type="EMBL" id="KAJ9155242.1"/>
    </source>
</evidence>
<accession>A0AA38RY64</accession>
<comment type="caution">
    <text evidence="2">The sequence shown here is derived from an EMBL/GenBank/DDBJ whole genome shotgun (WGS) entry which is preliminary data.</text>
</comment>
<keyword evidence="3" id="KW-1185">Reference proteome</keyword>
<feature type="transmembrane region" description="Helical" evidence="1">
    <location>
        <begin position="160"/>
        <end position="184"/>
    </location>
</feature>
<keyword evidence="1" id="KW-1133">Transmembrane helix</keyword>
<protein>
    <submittedName>
        <fullName evidence="2">Uncharacterized protein</fullName>
    </submittedName>
</protein>
<evidence type="ECO:0000256" key="1">
    <source>
        <dbReference type="SAM" id="Phobius"/>
    </source>
</evidence>
<sequence>MNTRSSRRTLKHLASDHDFVLDASPPPRRRGLWAFVSSHPSLSAALFTGVSFSLAAILCTYLLSRQLLECPLWALHCDKADEWTVNNLGTVQGVVTFVYLIGLACLSYVVHNLCEAAIWPLLSRDRFTLRQVDEFLTTSRGILVSSPSAFLSIKSSATRFVLACAVAVTLIPFAGAPLVGYAYVLRWKSIQLQGHYQPGGGITELYAQTDPPTSMMVDVLANYASWASNSSSEPLPDLREWYVDRSTLQSRGDFVARAVRFQQAISCGPHQLQQVIRDGLAWNAFTTNMTQSSGGRSGRNSSAEIWVRPSAQLTLWADDFSFVSANRTSATVVFAALNGTIEGGTWTPLYLGNITGASAVACAIDIEAIDDVLKVGKNAPGYTASSPVLSSLETLRIGSASEEGINQLLLWFAMAPQMAGSSVDGTQPMFYNSSSTNLPVPYTSSDPEKNLWTTEGIEAFIRLSIGALSQATSTTGAQDNQQVTLTSVISERKLDSSRAVLLVILPVLLLGITVLLGVWNAWAHHRNKIPVMRLAGVDELLKSSQTQWVAENAGIDAAKTYLPSELGSLKVQYGIDQEGGAGLSRGVKKF</sequence>
<evidence type="ECO:0000313" key="3">
    <source>
        <dbReference type="Proteomes" id="UP001174694"/>
    </source>
</evidence>
<feature type="transmembrane region" description="Helical" evidence="1">
    <location>
        <begin position="42"/>
        <end position="63"/>
    </location>
</feature>
<dbReference type="Proteomes" id="UP001174694">
    <property type="component" value="Unassembled WGS sequence"/>
</dbReference>
<feature type="transmembrane region" description="Helical" evidence="1">
    <location>
        <begin position="97"/>
        <end position="122"/>
    </location>
</feature>
<gene>
    <name evidence="2" type="ORF">NKR23_g2105</name>
</gene>
<feature type="transmembrane region" description="Helical" evidence="1">
    <location>
        <begin position="499"/>
        <end position="523"/>
    </location>
</feature>
<reference evidence="2" key="1">
    <citation type="submission" date="2022-07" db="EMBL/GenBank/DDBJ databases">
        <title>Fungi with potential for degradation of polypropylene.</title>
        <authorList>
            <person name="Gostincar C."/>
        </authorList>
    </citation>
    <scope>NUCLEOTIDE SEQUENCE</scope>
    <source>
        <strain evidence="2">EXF-13308</strain>
    </source>
</reference>
<keyword evidence="1" id="KW-0472">Membrane</keyword>
<organism evidence="2 3">
    <name type="scientific">Pleurostoma richardsiae</name>
    <dbReference type="NCBI Taxonomy" id="41990"/>
    <lineage>
        <taxon>Eukaryota</taxon>
        <taxon>Fungi</taxon>
        <taxon>Dikarya</taxon>
        <taxon>Ascomycota</taxon>
        <taxon>Pezizomycotina</taxon>
        <taxon>Sordariomycetes</taxon>
        <taxon>Sordariomycetidae</taxon>
        <taxon>Calosphaeriales</taxon>
        <taxon>Pleurostomataceae</taxon>
        <taxon>Pleurostoma</taxon>
    </lineage>
</organism>
<proteinExistence type="predicted"/>
<dbReference type="AlphaFoldDB" id="A0AA38RY64"/>